<dbReference type="CDD" id="cd00077">
    <property type="entry name" value="HDc"/>
    <property type="match status" value="1"/>
</dbReference>
<dbReference type="InterPro" id="IPR006674">
    <property type="entry name" value="HD_domain"/>
</dbReference>
<dbReference type="GO" id="GO:0005886">
    <property type="term" value="C:plasma membrane"/>
    <property type="evidence" value="ECO:0007669"/>
    <property type="project" value="TreeGrafter"/>
</dbReference>
<dbReference type="Gene3D" id="3.30.460.10">
    <property type="entry name" value="Beta Polymerase, domain 2"/>
    <property type="match status" value="1"/>
</dbReference>
<dbReference type="SMART" id="SM00471">
    <property type="entry name" value="HDc"/>
    <property type="match status" value="1"/>
</dbReference>
<dbReference type="InterPro" id="IPR043519">
    <property type="entry name" value="NT_sf"/>
</dbReference>
<evidence type="ECO:0000256" key="1">
    <source>
        <dbReference type="ARBA" id="ARBA00025704"/>
    </source>
</evidence>
<comment type="similarity">
    <text evidence="2">Belongs to the relA/spoT family.</text>
</comment>
<dbReference type="AlphaFoldDB" id="A0A2H0KCJ3"/>
<comment type="pathway">
    <text evidence="1">Purine metabolism.</text>
</comment>
<dbReference type="PROSITE" id="PS51831">
    <property type="entry name" value="HD"/>
    <property type="match status" value="1"/>
</dbReference>
<organism evidence="5 6">
    <name type="scientific">Candidatus Taylorbacteria bacterium CG11_big_fil_rev_8_21_14_0_20_46_11</name>
    <dbReference type="NCBI Taxonomy" id="1975025"/>
    <lineage>
        <taxon>Bacteria</taxon>
        <taxon>Candidatus Tayloriibacteriota</taxon>
    </lineage>
</organism>
<dbReference type="InterPro" id="IPR003607">
    <property type="entry name" value="HD/PDEase_dom"/>
</dbReference>
<dbReference type="GO" id="GO:0015969">
    <property type="term" value="P:guanosine tetraphosphate metabolic process"/>
    <property type="evidence" value="ECO:0007669"/>
    <property type="project" value="InterPro"/>
</dbReference>
<dbReference type="FunFam" id="1.10.3210.10:FF:000001">
    <property type="entry name" value="GTP pyrophosphokinase RelA"/>
    <property type="match status" value="1"/>
</dbReference>
<dbReference type="SUPFAM" id="SSF81301">
    <property type="entry name" value="Nucleotidyltransferase"/>
    <property type="match status" value="1"/>
</dbReference>
<dbReference type="InterPro" id="IPR012676">
    <property type="entry name" value="TGS-like"/>
</dbReference>
<dbReference type="CDD" id="cd01668">
    <property type="entry name" value="TGS_RSH"/>
    <property type="match status" value="1"/>
</dbReference>
<comment type="caution">
    <text evidence="5">The sequence shown here is derived from an EMBL/GenBank/DDBJ whole genome shotgun (WGS) entry which is preliminary data.</text>
</comment>
<accession>A0A2H0KCJ3</accession>
<name>A0A2H0KCJ3_9BACT</name>
<dbReference type="Gene3D" id="3.10.20.30">
    <property type="match status" value="1"/>
</dbReference>
<proteinExistence type="inferred from homology"/>
<protein>
    <recommendedName>
        <fullName evidence="7">TGS domain-containing protein</fullName>
    </recommendedName>
</protein>
<evidence type="ECO:0000313" key="5">
    <source>
        <dbReference type="EMBL" id="PIQ68947.1"/>
    </source>
</evidence>
<dbReference type="FunFam" id="3.10.20.30:FF:000002">
    <property type="entry name" value="GTP pyrophosphokinase (RelA/SpoT)"/>
    <property type="match status" value="1"/>
</dbReference>
<dbReference type="EMBL" id="PCVG01000017">
    <property type="protein sequence ID" value="PIQ68947.1"/>
    <property type="molecule type" value="Genomic_DNA"/>
</dbReference>
<dbReference type="InterPro" id="IPR004095">
    <property type="entry name" value="TGS"/>
</dbReference>
<comment type="function">
    <text evidence="2">In eubacteria ppGpp (guanosine 3'-diphosphate 5'-diphosphate) is a mediator of the stringent response that coordinates a variety of cellular activities in response to changes in nutritional abundance.</text>
</comment>
<dbReference type="InterPro" id="IPR012675">
    <property type="entry name" value="Beta-grasp_dom_sf"/>
</dbReference>
<dbReference type="NCBIfam" id="TIGR00691">
    <property type="entry name" value="spoT_relA"/>
    <property type="match status" value="1"/>
</dbReference>
<feature type="domain" description="HD" evidence="3">
    <location>
        <begin position="44"/>
        <end position="142"/>
    </location>
</feature>
<evidence type="ECO:0000259" key="4">
    <source>
        <dbReference type="PROSITE" id="PS51880"/>
    </source>
</evidence>
<feature type="domain" description="TGS" evidence="4">
    <location>
        <begin position="413"/>
        <end position="476"/>
    </location>
</feature>
<dbReference type="Proteomes" id="UP000229342">
    <property type="component" value="Unassembled WGS sequence"/>
</dbReference>
<evidence type="ECO:0000259" key="3">
    <source>
        <dbReference type="PROSITE" id="PS51831"/>
    </source>
</evidence>
<dbReference type="PANTHER" id="PTHR21262:SF31">
    <property type="entry name" value="GTP PYROPHOSPHOKINASE"/>
    <property type="match status" value="1"/>
</dbReference>
<dbReference type="PANTHER" id="PTHR21262">
    <property type="entry name" value="GUANOSINE-3',5'-BIS DIPHOSPHATE 3'-PYROPHOSPHOHYDROLASE"/>
    <property type="match status" value="1"/>
</dbReference>
<dbReference type="SMART" id="SM00954">
    <property type="entry name" value="RelA_SpoT"/>
    <property type="match status" value="1"/>
</dbReference>
<sequence>MQSVQEIIKLLVKPSARDIAVVEKAYTFASEAHKDHTRYSGEPYFTHLFETAKLIAELGAGATAVAAGFLHDTIEDVDVTPEMIRKEFGEEILMLVEGVTKLGHIRYRGVDRYSESMRRLFIASSKDLRVLIVKLCDRLHNMRTLQFVPVEKQKRIAKETLEIYAPIAYRLGIRRINRELEELSFAFAYPEEHKRVVEALKIKKPELIKRLEKFHKSVLKGLIRNGIKTISTTLRLKGLYSLYNKLREREWDFEKIYDTLAIRIIVNSVEDCYRTLGVIHSIWRPLPGRIKDYIAFPKPNGYRSLHTTVFTGDGGIVELQIRTEEMDRESEFGVAAHFIYKESRRQKPGEKAPSLGVQLYKGLLAWRAKGTGNDSNAGEIERGDIPHWVKQLGDLQAGFEEQEFWEQLRGDFFKSRVFVFTPKGDVVDLPLDSSPIDFAYSIHSDIGDHLTGAKVNGKLVSINTPLKNGEIVEILTKQSARPTAKWLDIATTSIAKKHIRNALLRLGIRVS</sequence>
<dbReference type="InterPro" id="IPR004811">
    <property type="entry name" value="RelA/Spo_fam"/>
</dbReference>
<dbReference type="CDD" id="cd05399">
    <property type="entry name" value="NT_Rel-Spo_like"/>
    <property type="match status" value="1"/>
</dbReference>
<dbReference type="Pfam" id="PF02824">
    <property type="entry name" value="TGS"/>
    <property type="match status" value="1"/>
</dbReference>
<dbReference type="SUPFAM" id="SSF81271">
    <property type="entry name" value="TGS-like"/>
    <property type="match status" value="1"/>
</dbReference>
<dbReference type="InterPro" id="IPR007685">
    <property type="entry name" value="RelA_SpoT"/>
</dbReference>
<evidence type="ECO:0008006" key="7">
    <source>
        <dbReference type="Google" id="ProtNLM"/>
    </source>
</evidence>
<dbReference type="SUPFAM" id="SSF109604">
    <property type="entry name" value="HD-domain/PDEase-like"/>
    <property type="match status" value="1"/>
</dbReference>
<dbReference type="Pfam" id="PF13328">
    <property type="entry name" value="HD_4"/>
    <property type="match status" value="1"/>
</dbReference>
<dbReference type="Pfam" id="PF04607">
    <property type="entry name" value="RelA_SpoT"/>
    <property type="match status" value="1"/>
</dbReference>
<dbReference type="InterPro" id="IPR033655">
    <property type="entry name" value="TGS_RelA/SpoT"/>
</dbReference>
<dbReference type="Gene3D" id="1.10.3210.10">
    <property type="entry name" value="Hypothetical protein af1432"/>
    <property type="match status" value="1"/>
</dbReference>
<dbReference type="PROSITE" id="PS51880">
    <property type="entry name" value="TGS"/>
    <property type="match status" value="1"/>
</dbReference>
<reference evidence="5 6" key="1">
    <citation type="submission" date="2017-09" db="EMBL/GenBank/DDBJ databases">
        <title>Depth-based differentiation of microbial function through sediment-hosted aquifers and enrichment of novel symbionts in the deep terrestrial subsurface.</title>
        <authorList>
            <person name="Probst A.J."/>
            <person name="Ladd B."/>
            <person name="Jarett J.K."/>
            <person name="Geller-Mcgrath D.E."/>
            <person name="Sieber C.M."/>
            <person name="Emerson J.B."/>
            <person name="Anantharaman K."/>
            <person name="Thomas B.C."/>
            <person name="Malmstrom R."/>
            <person name="Stieglmeier M."/>
            <person name="Klingl A."/>
            <person name="Woyke T."/>
            <person name="Ryan C.M."/>
            <person name="Banfield J.F."/>
        </authorList>
    </citation>
    <scope>NUCLEOTIDE SEQUENCE [LARGE SCALE GENOMIC DNA]</scope>
    <source>
        <strain evidence="5">CG11_big_fil_rev_8_21_14_0_20_46_11</strain>
    </source>
</reference>
<evidence type="ECO:0000313" key="6">
    <source>
        <dbReference type="Proteomes" id="UP000229342"/>
    </source>
</evidence>
<evidence type="ECO:0000256" key="2">
    <source>
        <dbReference type="RuleBase" id="RU003847"/>
    </source>
</evidence>
<gene>
    <name evidence="5" type="ORF">COV91_01315</name>
</gene>